<comment type="caution">
    <text evidence="1">The sequence shown here is derived from an EMBL/GenBank/DDBJ whole genome shotgun (WGS) entry which is preliminary data.</text>
</comment>
<gene>
    <name evidence="1" type="ORF">CC78DRAFT_56915</name>
</gene>
<name>A0A9P4JZV0_9PLEO</name>
<organism evidence="1 2">
    <name type="scientific">Lojkania enalia</name>
    <dbReference type="NCBI Taxonomy" id="147567"/>
    <lineage>
        <taxon>Eukaryota</taxon>
        <taxon>Fungi</taxon>
        <taxon>Dikarya</taxon>
        <taxon>Ascomycota</taxon>
        <taxon>Pezizomycotina</taxon>
        <taxon>Dothideomycetes</taxon>
        <taxon>Pleosporomycetidae</taxon>
        <taxon>Pleosporales</taxon>
        <taxon>Pleosporales incertae sedis</taxon>
        <taxon>Lojkania</taxon>
    </lineage>
</organism>
<reference evidence="2" key="1">
    <citation type="journal article" date="2020" name="Stud. Mycol.">
        <title>101 Dothideomycetes genomes: A test case for predicting lifestyles and emergence of pathogens.</title>
        <authorList>
            <person name="Haridas S."/>
            <person name="Albert R."/>
            <person name="Binder M."/>
            <person name="Bloem J."/>
            <person name="LaButti K."/>
            <person name="Salamov A."/>
            <person name="Andreopoulos B."/>
            <person name="Baker S."/>
            <person name="Barry K."/>
            <person name="Bills G."/>
            <person name="Bluhm B."/>
            <person name="Cannon C."/>
            <person name="Castanera R."/>
            <person name="Culley D."/>
            <person name="Daum C."/>
            <person name="Ezra D."/>
            <person name="Gonzalez J."/>
            <person name="Henrissat B."/>
            <person name="Kuo A."/>
            <person name="Liang C."/>
            <person name="Lipzen A."/>
            <person name="Lutzoni F."/>
            <person name="Magnuson J."/>
            <person name="Mondo S."/>
            <person name="Nolan M."/>
            <person name="Ohm R."/>
            <person name="Pangilinan J."/>
            <person name="Park H.-J."/>
            <person name="Ramirez L."/>
            <person name="Alfaro M."/>
            <person name="Sun H."/>
            <person name="Tritt A."/>
            <person name="Yoshinaga Y."/>
            <person name="Zwiers L.-H."/>
            <person name="Turgeon B."/>
            <person name="Goodwin S."/>
            <person name="Spatafora J."/>
            <person name="Crous P."/>
            <person name="Grigoriev I."/>
        </authorList>
    </citation>
    <scope>NUCLEOTIDE SEQUENCE [LARGE SCALE GENOMIC DNA]</scope>
    <source>
        <strain evidence="2">CBS 304.66</strain>
    </source>
</reference>
<sequence length="168" mass="19137">MFISSPYYQVFVSIKLRTGEDPIQLTAELLDVGINKTYSHNSSIIPLIRLQYLNAENGIMTTVPKNMLEFCMDAHPIPQTRNHKPMNMDTRTPILGPSAVIKSHNCLACSIGFYGWLPVPLPFQITLYNPYNRFLRILIRLFLPPIPLRLAHPKTTLRKIDGAHLVLI</sequence>
<accession>A0A9P4JZV0</accession>
<evidence type="ECO:0000313" key="2">
    <source>
        <dbReference type="Proteomes" id="UP000800093"/>
    </source>
</evidence>
<keyword evidence="2" id="KW-1185">Reference proteome</keyword>
<dbReference type="AlphaFoldDB" id="A0A9P4JZV0"/>
<proteinExistence type="predicted"/>
<evidence type="ECO:0000313" key="1">
    <source>
        <dbReference type="EMBL" id="KAF2259598.1"/>
    </source>
</evidence>
<protein>
    <submittedName>
        <fullName evidence="1">Uncharacterized protein</fullName>
    </submittedName>
</protein>
<dbReference type="Proteomes" id="UP000800093">
    <property type="component" value="Unassembled WGS sequence"/>
</dbReference>
<dbReference type="EMBL" id="ML986705">
    <property type="protein sequence ID" value="KAF2259598.1"/>
    <property type="molecule type" value="Genomic_DNA"/>
</dbReference>